<dbReference type="AlphaFoldDB" id="A0A915U3I9"/>
<dbReference type="Proteomes" id="UP001063350">
    <property type="component" value="Chromosome"/>
</dbReference>
<sequence>MPATLQNQRSETKYSSPVFRTEVHLDRPRLTKYLNEAFAGFSSVVIEAQAGQGKSILAAQYLKDIEQPFLWYNIDETDRDLITFLLSFITGLKSVGSTFSAPLVEKKIAGGEVFQETLPEVVNLIHRGVEAAFQDGLLIIFDDLHLLENTATLDCIRALVQWPGSSNRFLLLSRSSLRQAGFYGVTGSHRLTNSDLAFQPEEIAELYCSLLELALPVDQIAELHTLTDGWVMGLVMAQHVLRQRPQADFYFQGVNSQKN</sequence>
<dbReference type="EMBL" id="AP024233">
    <property type="protein sequence ID" value="BCO10638.1"/>
    <property type="molecule type" value="Genomic_DNA"/>
</dbReference>
<name>A0A915U3I9_9BACT</name>
<evidence type="ECO:0000313" key="1">
    <source>
        <dbReference type="EMBL" id="BCO10638.1"/>
    </source>
</evidence>
<dbReference type="SUPFAM" id="SSF52540">
    <property type="entry name" value="P-loop containing nucleoside triphosphate hydrolases"/>
    <property type="match status" value="1"/>
</dbReference>
<accession>A0A915U3I9</accession>
<evidence type="ECO:0008006" key="3">
    <source>
        <dbReference type="Google" id="ProtNLM"/>
    </source>
</evidence>
<reference evidence="1" key="1">
    <citation type="submission" date="2020-12" db="EMBL/GenBank/DDBJ databases">
        <title>Desulfobium dissulfuricans gen. nov., sp. nov., a novel mesophilic, sulfate-reducing bacterium isolated from a deep-sea hydrothermal vent.</title>
        <authorList>
            <person name="Hashimoto Y."/>
            <person name="Tame A."/>
            <person name="Sawayama S."/>
            <person name="Miyazaki J."/>
            <person name="Takai K."/>
            <person name="Nakagawa S."/>
        </authorList>
    </citation>
    <scope>NUCLEOTIDE SEQUENCE</scope>
    <source>
        <strain evidence="1">GF1</strain>
    </source>
</reference>
<dbReference type="RefSeq" id="WP_267927360.1">
    <property type="nucleotide sequence ID" value="NZ_AP024233.1"/>
</dbReference>
<gene>
    <name evidence="1" type="ORF">GF1_30140</name>
</gene>
<evidence type="ECO:0000313" key="2">
    <source>
        <dbReference type="Proteomes" id="UP001063350"/>
    </source>
</evidence>
<organism evidence="1 2">
    <name type="scientific">Desulfolithobacter dissulfuricans</name>
    <dbReference type="NCBI Taxonomy" id="2795293"/>
    <lineage>
        <taxon>Bacteria</taxon>
        <taxon>Pseudomonadati</taxon>
        <taxon>Thermodesulfobacteriota</taxon>
        <taxon>Desulfobulbia</taxon>
        <taxon>Desulfobulbales</taxon>
        <taxon>Desulfobulbaceae</taxon>
        <taxon>Desulfolithobacter</taxon>
    </lineage>
</organism>
<protein>
    <recommendedName>
        <fullName evidence="3">Orc1-like AAA ATPase domain-containing protein</fullName>
    </recommendedName>
</protein>
<proteinExistence type="predicted"/>
<dbReference type="KEGG" id="ddu:GF1_30140"/>
<dbReference type="Gene3D" id="3.40.50.300">
    <property type="entry name" value="P-loop containing nucleotide triphosphate hydrolases"/>
    <property type="match status" value="1"/>
</dbReference>
<dbReference type="InterPro" id="IPR027417">
    <property type="entry name" value="P-loop_NTPase"/>
</dbReference>
<keyword evidence="2" id="KW-1185">Reference proteome</keyword>